<comment type="caution">
    <text evidence="1">The sequence shown here is derived from an EMBL/GenBank/DDBJ whole genome shotgun (WGS) entry which is preliminary data.</text>
</comment>
<dbReference type="AlphaFoldDB" id="A0A2S5DA61"/>
<protein>
    <submittedName>
        <fullName evidence="1">Uncharacterized protein</fullName>
    </submittedName>
</protein>
<dbReference type="RefSeq" id="WP_103904578.1">
    <property type="nucleotide sequence ID" value="NZ_PQWB01000197.1"/>
</dbReference>
<gene>
    <name evidence="1" type="ORF">C2I19_21340</name>
</gene>
<name>A0A2S5DA61_9NEIS</name>
<evidence type="ECO:0000313" key="2">
    <source>
        <dbReference type="Proteomes" id="UP000237082"/>
    </source>
</evidence>
<sequence length="161" mass="17750">MPDIASLDVLARQLTEVYKTEDGQTDRMSALLSEDFNYSGMNASQYLNHVVSPHSNLFAGTRISRIHLLSCENANRCEVSIAGDDGKHLADYVVIKVDKDWLIAGNDYPVNMFVGSSAQAHHQIDRQSQKDAVSYAADFTLSISKQARTSSGITVRSAQLR</sequence>
<dbReference type="Proteomes" id="UP000237082">
    <property type="component" value="Unassembled WGS sequence"/>
</dbReference>
<keyword evidence="2" id="KW-1185">Reference proteome</keyword>
<dbReference type="EMBL" id="PQWB01000197">
    <property type="protein sequence ID" value="POZ59975.1"/>
    <property type="molecule type" value="Genomic_DNA"/>
</dbReference>
<evidence type="ECO:0000313" key="1">
    <source>
        <dbReference type="EMBL" id="POZ59975.1"/>
    </source>
</evidence>
<accession>A0A2S5DA61</accession>
<reference evidence="2" key="1">
    <citation type="submission" date="2018-02" db="EMBL/GenBank/DDBJ databases">
        <authorList>
            <person name="O'Hara-Hanley K."/>
            <person name="Soby S."/>
        </authorList>
    </citation>
    <scope>NUCLEOTIDE SEQUENCE [LARGE SCALE GENOMIC DNA]</scope>
    <source>
        <strain evidence="2">MWU14-2602</strain>
    </source>
</reference>
<proteinExistence type="predicted"/>
<organism evidence="1 2">
    <name type="scientific">Chromobacterium alticapitis</name>
    <dbReference type="NCBI Taxonomy" id="2073169"/>
    <lineage>
        <taxon>Bacteria</taxon>
        <taxon>Pseudomonadati</taxon>
        <taxon>Pseudomonadota</taxon>
        <taxon>Betaproteobacteria</taxon>
        <taxon>Neisseriales</taxon>
        <taxon>Chromobacteriaceae</taxon>
        <taxon>Chromobacterium</taxon>
    </lineage>
</organism>